<feature type="region of interest" description="Disordered" evidence="1">
    <location>
        <begin position="240"/>
        <end position="270"/>
    </location>
</feature>
<dbReference type="InterPro" id="IPR023393">
    <property type="entry name" value="START-like_dom_sf"/>
</dbReference>
<protein>
    <recommendedName>
        <fullName evidence="4">Coenzyme Q-binding protein COQ10 START domain-containing protein</fullName>
    </recommendedName>
</protein>
<dbReference type="Gene3D" id="3.30.530.20">
    <property type="match status" value="1"/>
</dbReference>
<dbReference type="Proteomes" id="UP000247498">
    <property type="component" value="Unassembled WGS sequence"/>
</dbReference>
<dbReference type="AlphaFoldDB" id="A0A2V0NPD8"/>
<accession>A0A2V0NPD8</accession>
<dbReference type="PANTHER" id="PTHR31385:SF1">
    <property type="entry name" value="PUTATIVE (DUF220)-RELATED"/>
    <property type="match status" value="1"/>
</dbReference>
<sequence length="313" mass="33799">MGAPPPGSDAGAGDATPSVEDWSEKNQKIVVRTTPGSGYLADLVLRSKVDATPDEVYSVLTHPDSHSIFRGIKATLERRTLEEDGRGWRKLLVSHQAVTRFLWLHVTFSTQLLVEEDDKARTITFQNARDGGFMRTFTGKWEVLPFSQETLDRIYRPEEQQQQGRRGLGWLNPVGALGALQHRVSDAVGGRPGRGCALVTLEQAIAPRVMPPGPLMRMVRGMCARTVINMMDDLQAEIHRRRAEDDSPDGSTRGSGGSGKDEPKAAGTRGSTACEAAAAAGHGAGQQHQLACLSARGLDLFAGAAPLQITIEL</sequence>
<reference evidence="2 3" key="1">
    <citation type="journal article" date="2018" name="Sci. Rep.">
        <title>Raphidocelis subcapitata (=Pseudokirchneriella subcapitata) provides an insight into genome evolution and environmental adaptations in the Sphaeropleales.</title>
        <authorList>
            <person name="Suzuki S."/>
            <person name="Yamaguchi H."/>
            <person name="Nakajima N."/>
            <person name="Kawachi M."/>
        </authorList>
    </citation>
    <scope>NUCLEOTIDE SEQUENCE [LARGE SCALE GENOMIC DNA]</scope>
    <source>
        <strain evidence="2 3">NIES-35</strain>
    </source>
</reference>
<evidence type="ECO:0008006" key="4">
    <source>
        <dbReference type="Google" id="ProtNLM"/>
    </source>
</evidence>
<dbReference type="InParanoid" id="A0A2V0NPD8"/>
<keyword evidence="3" id="KW-1185">Reference proteome</keyword>
<comment type="caution">
    <text evidence="2">The sequence shown here is derived from an EMBL/GenBank/DDBJ whole genome shotgun (WGS) entry which is preliminary data.</text>
</comment>
<evidence type="ECO:0000313" key="2">
    <source>
        <dbReference type="EMBL" id="GBF88402.1"/>
    </source>
</evidence>
<gene>
    <name evidence="2" type="ORF">Rsub_01114</name>
</gene>
<dbReference type="SUPFAM" id="SSF55961">
    <property type="entry name" value="Bet v1-like"/>
    <property type="match status" value="1"/>
</dbReference>
<organism evidence="2 3">
    <name type="scientific">Raphidocelis subcapitata</name>
    <dbReference type="NCBI Taxonomy" id="307507"/>
    <lineage>
        <taxon>Eukaryota</taxon>
        <taxon>Viridiplantae</taxon>
        <taxon>Chlorophyta</taxon>
        <taxon>core chlorophytes</taxon>
        <taxon>Chlorophyceae</taxon>
        <taxon>CS clade</taxon>
        <taxon>Sphaeropleales</taxon>
        <taxon>Selenastraceae</taxon>
        <taxon>Raphidocelis</taxon>
    </lineage>
</organism>
<proteinExistence type="predicted"/>
<evidence type="ECO:0000313" key="3">
    <source>
        <dbReference type="Proteomes" id="UP000247498"/>
    </source>
</evidence>
<evidence type="ECO:0000256" key="1">
    <source>
        <dbReference type="SAM" id="MobiDB-lite"/>
    </source>
</evidence>
<dbReference type="FunCoup" id="A0A2V0NPD8">
    <property type="interactions" value="337"/>
</dbReference>
<dbReference type="STRING" id="307507.A0A2V0NPD8"/>
<dbReference type="OrthoDB" id="530906at2759"/>
<dbReference type="PANTHER" id="PTHR31385">
    <property type="entry name" value="PUTATIVE (DUF220)-RELATED"/>
    <property type="match status" value="1"/>
</dbReference>
<name>A0A2V0NPD8_9CHLO</name>
<dbReference type="EMBL" id="BDRX01000004">
    <property type="protein sequence ID" value="GBF88402.1"/>
    <property type="molecule type" value="Genomic_DNA"/>
</dbReference>
<feature type="region of interest" description="Disordered" evidence="1">
    <location>
        <begin position="1"/>
        <end position="26"/>
    </location>
</feature>
<feature type="compositionally biased region" description="Low complexity" evidence="1">
    <location>
        <begin position="8"/>
        <end position="18"/>
    </location>
</feature>